<dbReference type="Proteomes" id="UP001527181">
    <property type="component" value="Unassembled WGS sequence"/>
</dbReference>
<dbReference type="RefSeq" id="WP_005552272.1">
    <property type="nucleotide sequence ID" value="NZ_JAKOBS010000024.1"/>
</dbReference>
<sequence>MVKLSKLFSVSILCFTLVIATFGVNQSASAQSNEDVLVPPLLNASQLSEDDVNAHLVRMGFNNEEIVTLPLQMKQDIANKGGIKREVTNTESKVLKVGQDGEELIVPLYNDDYLYFSGYAVKTASYSSENEYDIYMNYNWKKDPRFHYTDLIAISWQSQGSPVAGKASSRHTYATYINGGFTTRHFDNPLNSGSNLSGSAWDVKLHGLDFFEDYQYGYAKQTIRVPKSYEGTTAAFQLGYSHAVLPVSLSVSIGPLGIDFSGLGREDNLERYNFTY</sequence>
<proteinExistence type="predicted"/>
<evidence type="ECO:0000313" key="2">
    <source>
        <dbReference type="EMBL" id="MCY9764267.1"/>
    </source>
</evidence>
<name>A0ABT4H5J9_PAEAL</name>
<feature type="chain" id="PRO_5046507501" evidence="1">
    <location>
        <begin position="31"/>
        <end position="276"/>
    </location>
</feature>
<evidence type="ECO:0000256" key="1">
    <source>
        <dbReference type="SAM" id="SignalP"/>
    </source>
</evidence>
<feature type="signal peptide" evidence="1">
    <location>
        <begin position="1"/>
        <end position="30"/>
    </location>
</feature>
<dbReference type="GeneID" id="94492277"/>
<dbReference type="EMBL" id="JAMDNP010000081">
    <property type="protein sequence ID" value="MCY9764267.1"/>
    <property type="molecule type" value="Genomic_DNA"/>
</dbReference>
<evidence type="ECO:0000313" key="3">
    <source>
        <dbReference type="Proteomes" id="UP001527181"/>
    </source>
</evidence>
<organism evidence="2 3">
    <name type="scientific">Paenibacillus alvei</name>
    <name type="common">Bacillus alvei</name>
    <dbReference type="NCBI Taxonomy" id="44250"/>
    <lineage>
        <taxon>Bacteria</taxon>
        <taxon>Bacillati</taxon>
        <taxon>Bacillota</taxon>
        <taxon>Bacilli</taxon>
        <taxon>Bacillales</taxon>
        <taxon>Paenibacillaceae</taxon>
        <taxon>Paenibacillus</taxon>
    </lineage>
</organism>
<accession>A0ABT4H5J9</accession>
<keyword evidence="3" id="KW-1185">Reference proteome</keyword>
<gene>
    <name evidence="2" type="ORF">M5X12_27555</name>
</gene>
<protein>
    <submittedName>
        <fullName evidence="2">Uncharacterized protein</fullName>
    </submittedName>
</protein>
<reference evidence="2 3" key="1">
    <citation type="submission" date="2022-05" db="EMBL/GenBank/DDBJ databases">
        <title>Genome Sequencing of Bee-Associated Microbes.</title>
        <authorList>
            <person name="Dunlap C."/>
        </authorList>
    </citation>
    <scope>NUCLEOTIDE SEQUENCE [LARGE SCALE GENOMIC DNA]</scope>
    <source>
        <strain evidence="2 3">NRRL B-04010</strain>
    </source>
</reference>
<keyword evidence="1" id="KW-0732">Signal</keyword>
<comment type="caution">
    <text evidence="2">The sequence shown here is derived from an EMBL/GenBank/DDBJ whole genome shotgun (WGS) entry which is preliminary data.</text>
</comment>